<evidence type="ECO:0000256" key="5">
    <source>
        <dbReference type="SAM" id="MobiDB-lite"/>
    </source>
</evidence>
<dbReference type="PANTHER" id="PTHR15811">
    <property type="entry name" value="MTH938 DOMAIN-CONTAINING PROTEIN"/>
    <property type="match status" value="1"/>
</dbReference>
<gene>
    <name evidence="6" type="primary">aamdc_1</name>
    <name evidence="6" type="ORF">N1851_024894</name>
</gene>
<dbReference type="PANTHER" id="PTHR15811:SF5">
    <property type="entry name" value="MTH938 DOMAIN-CONTAINING PROTEIN"/>
    <property type="match status" value="1"/>
</dbReference>
<evidence type="ECO:0000256" key="2">
    <source>
        <dbReference type="ARBA" id="ARBA00022490"/>
    </source>
</evidence>
<feature type="region of interest" description="Disordered" evidence="5">
    <location>
        <begin position="225"/>
        <end position="257"/>
    </location>
</feature>
<comment type="subcellular location">
    <subcellularLocation>
        <location evidence="1">Cytoplasm</location>
    </subcellularLocation>
</comment>
<sequence length="405" mass="44319">MSAWVKGCSRWGKSNRCWPFTNTLYRWLPQRIDIWKQNPSGVSRLPSIMAFLTTVPSLTLGFMWKAMSLDRLTFMLTLNLWSGADPVVEVAPLTSGVPPLTSRVSPLTTGVPSLTSWVPSLTSWVPSLQEHSRQRVPALTTWVPALTTRVPALTTRVPALTTWVPALTTRVPTLDGGGRVRGQNCVLNCMTVQPHSLTRGPLSSSTGAGGVQDHLSAVTMMTISKASPRTKGMSRVFSSDSQEPPWRELKTTLSQPSKRGLKWSAMSLSSPSPDCRFTKNLKERAQQGSCPTMSSPQVVSLSWGRMEDCKVWPGGSRAWDWRETGTQHHPGVQPADVEEVLSRGVDTLVIGSGMNEMLQVQTSTLDLLRQKGVVVKVLQTEKAVAEYNDLVGRGARVGGVFHSTC</sequence>
<dbReference type="Pfam" id="PF04430">
    <property type="entry name" value="DUF498"/>
    <property type="match status" value="1"/>
</dbReference>
<dbReference type="GO" id="GO:0045600">
    <property type="term" value="P:positive regulation of fat cell differentiation"/>
    <property type="evidence" value="ECO:0007669"/>
    <property type="project" value="TreeGrafter"/>
</dbReference>
<dbReference type="InterPro" id="IPR034096">
    <property type="entry name" value="AAMDC"/>
</dbReference>
<evidence type="ECO:0000256" key="1">
    <source>
        <dbReference type="ARBA" id="ARBA00004496"/>
    </source>
</evidence>
<protein>
    <recommendedName>
        <fullName evidence="4">Mth938 domain-containing protein</fullName>
    </recommendedName>
</protein>
<dbReference type="GO" id="GO:0005737">
    <property type="term" value="C:cytoplasm"/>
    <property type="evidence" value="ECO:0007669"/>
    <property type="project" value="UniProtKB-SubCell"/>
</dbReference>
<dbReference type="SUPFAM" id="SSF64076">
    <property type="entry name" value="MTH938-like"/>
    <property type="match status" value="1"/>
</dbReference>
<keyword evidence="7" id="KW-1185">Reference proteome</keyword>
<evidence type="ECO:0000256" key="3">
    <source>
        <dbReference type="ARBA" id="ARBA00061510"/>
    </source>
</evidence>
<dbReference type="InterPro" id="IPR007523">
    <property type="entry name" value="NDUFAF3/AAMDC"/>
</dbReference>
<evidence type="ECO:0000256" key="4">
    <source>
        <dbReference type="ARBA" id="ARBA00074293"/>
    </source>
</evidence>
<reference evidence="6" key="1">
    <citation type="journal article" date="2023" name="Front. Mar. Sci.">
        <title>A new Merluccius polli reference genome to investigate the effects of global change in West African waters.</title>
        <authorList>
            <person name="Mateo J.L."/>
            <person name="Blanco-Fernandez C."/>
            <person name="Garcia-Vazquez E."/>
            <person name="Machado-Schiaffino G."/>
        </authorList>
    </citation>
    <scope>NUCLEOTIDE SEQUENCE</scope>
    <source>
        <strain evidence="6">C29</strain>
        <tissue evidence="6">Fin</tissue>
    </source>
</reference>
<dbReference type="InterPro" id="IPR036748">
    <property type="entry name" value="MTH938-like_sf"/>
</dbReference>
<dbReference type="Proteomes" id="UP001174136">
    <property type="component" value="Unassembled WGS sequence"/>
</dbReference>
<comment type="caution">
    <text evidence="6">The sequence shown here is derived from an EMBL/GenBank/DDBJ whole genome shotgun (WGS) entry which is preliminary data.</text>
</comment>
<dbReference type="AlphaFoldDB" id="A0AA47ME53"/>
<keyword evidence="2" id="KW-0963">Cytoplasm</keyword>
<dbReference type="FunFam" id="3.40.1230.10:FF:000001">
    <property type="entry name" value="Adipogenesis-associated, Mth938 domain-containing"/>
    <property type="match status" value="1"/>
</dbReference>
<organism evidence="6 7">
    <name type="scientific">Merluccius polli</name>
    <name type="common">Benguela hake</name>
    <name type="synonym">Merluccius cadenati</name>
    <dbReference type="NCBI Taxonomy" id="89951"/>
    <lineage>
        <taxon>Eukaryota</taxon>
        <taxon>Metazoa</taxon>
        <taxon>Chordata</taxon>
        <taxon>Craniata</taxon>
        <taxon>Vertebrata</taxon>
        <taxon>Euteleostomi</taxon>
        <taxon>Actinopterygii</taxon>
        <taxon>Neopterygii</taxon>
        <taxon>Teleostei</taxon>
        <taxon>Neoteleostei</taxon>
        <taxon>Acanthomorphata</taxon>
        <taxon>Zeiogadaria</taxon>
        <taxon>Gadariae</taxon>
        <taxon>Gadiformes</taxon>
        <taxon>Gadoidei</taxon>
        <taxon>Merlucciidae</taxon>
        <taxon>Merluccius</taxon>
    </lineage>
</organism>
<dbReference type="EMBL" id="JAOPHQ010004596">
    <property type="protein sequence ID" value="KAK0138582.1"/>
    <property type="molecule type" value="Genomic_DNA"/>
</dbReference>
<proteinExistence type="inferred from homology"/>
<dbReference type="Gene3D" id="3.40.1230.10">
    <property type="entry name" value="MTH938-like"/>
    <property type="match status" value="1"/>
</dbReference>
<dbReference type="CDD" id="cd05126">
    <property type="entry name" value="Mth938"/>
    <property type="match status" value="1"/>
</dbReference>
<evidence type="ECO:0000313" key="6">
    <source>
        <dbReference type="EMBL" id="KAK0138582.1"/>
    </source>
</evidence>
<comment type="similarity">
    <text evidence="3">Belongs to the AAMDC family.</text>
</comment>
<name>A0AA47ME53_MERPO</name>
<evidence type="ECO:0000313" key="7">
    <source>
        <dbReference type="Proteomes" id="UP001174136"/>
    </source>
</evidence>
<accession>A0AA47ME53</accession>